<dbReference type="AlphaFoldDB" id="A0A9Q6LLR0"/>
<evidence type="ECO:0000313" key="1">
    <source>
        <dbReference type="EMBL" id="QGO05513.1"/>
    </source>
</evidence>
<dbReference type="GO" id="GO:0000160">
    <property type="term" value="P:phosphorelay signal transduction system"/>
    <property type="evidence" value="ECO:0007669"/>
    <property type="project" value="InterPro"/>
</dbReference>
<proteinExistence type="predicted"/>
<organism evidence="1 2">
    <name type="scientific">Piscirickettsia salmonis</name>
    <dbReference type="NCBI Taxonomy" id="1238"/>
    <lineage>
        <taxon>Bacteria</taxon>
        <taxon>Pseudomonadati</taxon>
        <taxon>Pseudomonadota</taxon>
        <taxon>Gammaproteobacteria</taxon>
        <taxon>Thiotrichales</taxon>
        <taxon>Piscirickettsiaceae</taxon>
        <taxon>Piscirickettsia</taxon>
    </lineage>
</organism>
<name>A0A9Q6LLR0_PISSA</name>
<dbReference type="EC" id="2.7.13.3" evidence="1"/>
<dbReference type="RefSeq" id="WP_036780418.1">
    <property type="nucleotide sequence ID" value="NZ_CP012413.1"/>
</dbReference>
<dbReference type="EMBL" id="CP038908">
    <property type="protein sequence ID" value="QGO05513.1"/>
    <property type="molecule type" value="Genomic_DNA"/>
</dbReference>
<accession>A0A9Q6LLR0</accession>
<keyword evidence="2" id="KW-1185">Reference proteome</keyword>
<dbReference type="InterPro" id="IPR036641">
    <property type="entry name" value="HPT_dom_sf"/>
</dbReference>
<protein>
    <submittedName>
        <fullName evidence="1">Chemotaxis protein CheA</fullName>
        <ecNumber evidence="1">2.7.13.3</ecNumber>
    </submittedName>
</protein>
<dbReference type="SMART" id="SM00073">
    <property type="entry name" value="HPT"/>
    <property type="match status" value="1"/>
</dbReference>
<reference evidence="1 2" key="1">
    <citation type="submission" date="2019-04" db="EMBL/GenBank/DDBJ databases">
        <title>Complete genome sequencing of Piscirickettsia salmonis strain Psal-009.</title>
        <authorList>
            <person name="Schober I."/>
            <person name="Bunk B."/>
            <person name="Sproer C."/>
            <person name="Carril G.P."/>
            <person name="Riedel T."/>
            <person name="Flores-Herrera P.A."/>
            <person name="Nourdin-Galindo G."/>
            <person name="Marshall S.H."/>
            <person name="Overmann J."/>
        </authorList>
    </citation>
    <scope>NUCLEOTIDE SEQUENCE [LARGE SCALE GENOMIC DNA]</scope>
    <source>
        <strain evidence="1 2">Psal-009</strain>
    </source>
</reference>
<dbReference type="GO" id="GO:0004673">
    <property type="term" value="F:protein histidine kinase activity"/>
    <property type="evidence" value="ECO:0007669"/>
    <property type="project" value="UniProtKB-EC"/>
</dbReference>
<dbReference type="Pfam" id="PF01627">
    <property type="entry name" value="Hpt"/>
    <property type="match status" value="1"/>
</dbReference>
<dbReference type="InterPro" id="IPR008207">
    <property type="entry name" value="Sig_transdc_His_kin_Hpt_dom"/>
</dbReference>
<gene>
    <name evidence="1" type="primary">cheA_1</name>
    <name evidence="1" type="ORF">Psal009_01402</name>
</gene>
<dbReference type="PANTHER" id="PTHR43395">
    <property type="entry name" value="SENSOR HISTIDINE KINASE CHEA"/>
    <property type="match status" value="1"/>
</dbReference>
<dbReference type="Gene3D" id="1.20.120.160">
    <property type="entry name" value="HPT domain"/>
    <property type="match status" value="1"/>
</dbReference>
<dbReference type="PANTHER" id="PTHR43395:SF8">
    <property type="entry name" value="HISTIDINE KINASE"/>
    <property type="match status" value="1"/>
</dbReference>
<dbReference type="PROSITE" id="PS50894">
    <property type="entry name" value="HPT"/>
    <property type="match status" value="1"/>
</dbReference>
<dbReference type="SUPFAM" id="SSF47226">
    <property type="entry name" value="Histidine-containing phosphotransfer domain, HPT domain"/>
    <property type="match status" value="1"/>
</dbReference>
<dbReference type="CDD" id="cd00088">
    <property type="entry name" value="HPT"/>
    <property type="match status" value="1"/>
</dbReference>
<evidence type="ECO:0000313" key="2">
    <source>
        <dbReference type="Proteomes" id="UP000422232"/>
    </source>
</evidence>
<dbReference type="InterPro" id="IPR051315">
    <property type="entry name" value="Bact_Chemotaxis_CheA"/>
</dbReference>
<sequence>MNLEQDDLPYFRGECDDLINELTQSVDLLAENPKDSDTINSMFRAIHTLKGNAKIAGSVELENLCSLIEDVLEAFRQGKLEPNQKLLQLANLSIDGLKKMLDELYELKEADSAHPKLIAALRFVVQR</sequence>
<dbReference type="Proteomes" id="UP000422232">
    <property type="component" value="Chromosome"/>
</dbReference>
<keyword evidence="1" id="KW-0808">Transferase</keyword>